<dbReference type="HOGENOM" id="CLU_155943_1_0_6"/>
<comment type="similarity">
    <text evidence="1">Belongs to the DsrF/TusC family.</text>
</comment>
<dbReference type="SUPFAM" id="SSF75169">
    <property type="entry name" value="DsrEFH-like"/>
    <property type="match status" value="1"/>
</dbReference>
<dbReference type="KEGG" id="icp:ICMP_245"/>
<dbReference type="AlphaFoldDB" id="C5WCP8"/>
<dbReference type="Gene3D" id="3.40.1260.10">
    <property type="entry name" value="DsrEFH-like"/>
    <property type="match status" value="1"/>
</dbReference>
<dbReference type="PANTHER" id="PTHR38780">
    <property type="entry name" value="PROTEIN TUSC"/>
    <property type="match status" value="1"/>
</dbReference>
<dbReference type="InterPro" id="IPR003787">
    <property type="entry name" value="Sulphur_relay_DsrE/F-like"/>
</dbReference>
<dbReference type="STRING" id="476281.ICMP_245"/>
<dbReference type="PANTHER" id="PTHR38780:SF1">
    <property type="entry name" value="PROTEIN TUSC"/>
    <property type="match status" value="1"/>
</dbReference>
<dbReference type="InterPro" id="IPR017462">
    <property type="entry name" value="Sulphur_relay_TusC/DsrF"/>
</dbReference>
<evidence type="ECO:0000256" key="1">
    <source>
        <dbReference type="ARBA" id="ARBA00005996"/>
    </source>
</evidence>
<accession>C5WCP8</accession>
<dbReference type="InterPro" id="IPR027396">
    <property type="entry name" value="DsrEFH-like"/>
</dbReference>
<dbReference type="NCBIfam" id="NF001238">
    <property type="entry name" value="PRK00211.1"/>
    <property type="match status" value="1"/>
</dbReference>
<dbReference type="OrthoDB" id="9789418at2"/>
<sequence length="119" mass="13468">MNDIAFVFTHAPHGSSSGREGLDLVLASANFVKKIALFFIGDGVLQLVCFQKPEKILARNYIVSFGILPLYDVKHYYACYESVKERGLQIHEPRILSVEIIPSKKIRLILHTFSTIITF</sequence>
<dbReference type="NCBIfam" id="TIGR03010">
    <property type="entry name" value="sulf_tusC_dsrF"/>
    <property type="match status" value="1"/>
</dbReference>
<organism evidence="2 3">
    <name type="scientific">Candidatus Ishikawaella capsulata Mpkobe</name>
    <dbReference type="NCBI Taxonomy" id="476281"/>
    <lineage>
        <taxon>Bacteria</taxon>
        <taxon>Pseudomonadati</taxon>
        <taxon>Pseudomonadota</taxon>
        <taxon>Gammaproteobacteria</taxon>
        <taxon>Enterobacterales</taxon>
        <taxon>Enterobacteriaceae</taxon>
        <taxon>Candidatus Ishikawella</taxon>
    </lineage>
</organism>
<dbReference type="Proteomes" id="UP000061704">
    <property type="component" value="Chromosome"/>
</dbReference>
<dbReference type="RefSeq" id="WP_041069065.1">
    <property type="nucleotide sequence ID" value="NZ_AP010872.1"/>
</dbReference>
<protein>
    <submittedName>
        <fullName evidence="2">Uncharacterized protein</fullName>
    </submittedName>
</protein>
<proteinExistence type="inferred from homology"/>
<evidence type="ECO:0000313" key="2">
    <source>
        <dbReference type="EMBL" id="BAH83104.1"/>
    </source>
</evidence>
<name>C5WCP8_9ENTR</name>
<dbReference type="EMBL" id="AP010872">
    <property type="protein sequence ID" value="BAH83104.1"/>
    <property type="molecule type" value="Genomic_DNA"/>
</dbReference>
<keyword evidence="3" id="KW-1185">Reference proteome</keyword>
<evidence type="ECO:0000313" key="3">
    <source>
        <dbReference type="Proteomes" id="UP000061704"/>
    </source>
</evidence>
<dbReference type="Pfam" id="PF02635">
    <property type="entry name" value="DsrE"/>
    <property type="match status" value="1"/>
</dbReference>
<gene>
    <name evidence="2" type="primary">yheM</name>
    <name evidence="2" type="ORF">ICMP_245</name>
</gene>
<reference evidence="2 3" key="1">
    <citation type="journal article" date="2011" name="Genome Biol. Evol.">
        <title>Reductive evolution of bacterial genome in insect gut environment.</title>
        <authorList>
            <person name="Nikoh N."/>
            <person name="Hosokawa T."/>
            <person name="Ohshima K."/>
            <person name="Hattori M."/>
            <person name="Fukatsu T."/>
        </authorList>
    </citation>
    <scope>NUCLEOTIDE SEQUENCE [LARGE SCALE GENOMIC DNA]</scope>
    <source>
        <strain evidence="2 3">Mpkobe</strain>
    </source>
</reference>